<proteinExistence type="predicted"/>
<dbReference type="EMBL" id="JAJJMA010241547">
    <property type="protein sequence ID" value="MCL7042978.1"/>
    <property type="molecule type" value="Genomic_DNA"/>
</dbReference>
<evidence type="ECO:0000313" key="3">
    <source>
        <dbReference type="Proteomes" id="UP001177140"/>
    </source>
</evidence>
<evidence type="ECO:0000256" key="1">
    <source>
        <dbReference type="SAM" id="SignalP"/>
    </source>
</evidence>
<protein>
    <submittedName>
        <fullName evidence="2">Uncharacterized protein</fullName>
    </submittedName>
</protein>
<organism evidence="2 3">
    <name type="scientific">Papaver nudicaule</name>
    <name type="common">Iceland poppy</name>
    <dbReference type="NCBI Taxonomy" id="74823"/>
    <lineage>
        <taxon>Eukaryota</taxon>
        <taxon>Viridiplantae</taxon>
        <taxon>Streptophyta</taxon>
        <taxon>Embryophyta</taxon>
        <taxon>Tracheophyta</taxon>
        <taxon>Spermatophyta</taxon>
        <taxon>Magnoliopsida</taxon>
        <taxon>Ranunculales</taxon>
        <taxon>Papaveraceae</taxon>
        <taxon>Papaveroideae</taxon>
        <taxon>Papaver</taxon>
    </lineage>
</organism>
<name>A0AA41VKN0_PAPNU</name>
<comment type="caution">
    <text evidence="2">The sequence shown here is derived from an EMBL/GenBank/DDBJ whole genome shotgun (WGS) entry which is preliminary data.</text>
</comment>
<dbReference type="Proteomes" id="UP001177140">
    <property type="component" value="Unassembled WGS sequence"/>
</dbReference>
<reference evidence="2" key="1">
    <citation type="submission" date="2022-03" db="EMBL/GenBank/DDBJ databases">
        <title>A functionally conserved STORR gene fusion in Papaver species that diverged 16.8 million years ago.</title>
        <authorList>
            <person name="Catania T."/>
        </authorList>
    </citation>
    <scope>NUCLEOTIDE SEQUENCE</scope>
    <source>
        <strain evidence="2">S-191538</strain>
    </source>
</reference>
<accession>A0AA41VKN0</accession>
<keyword evidence="3" id="KW-1185">Reference proteome</keyword>
<keyword evidence="1" id="KW-0732">Signal</keyword>
<feature type="chain" id="PRO_5041432159" evidence="1">
    <location>
        <begin position="28"/>
        <end position="81"/>
    </location>
</feature>
<feature type="signal peptide" evidence="1">
    <location>
        <begin position="1"/>
        <end position="27"/>
    </location>
</feature>
<dbReference type="AlphaFoldDB" id="A0AA41VKN0"/>
<evidence type="ECO:0000313" key="2">
    <source>
        <dbReference type="EMBL" id="MCL7042978.1"/>
    </source>
</evidence>
<gene>
    <name evidence="2" type="ORF">MKW94_030128</name>
</gene>
<sequence>MAKAAHLSLSSFLIGFLLVLVVADVACVRVQGCDSGGSVQVDDCNQDCDSICRSGMDFLVSHTECHYTVSYALIAYCTCCK</sequence>